<accession>A0A226F6Q3</accession>
<dbReference type="EMBL" id="LNIX01000001">
    <property type="protein sequence ID" value="OXA64536.1"/>
    <property type="molecule type" value="Genomic_DNA"/>
</dbReference>
<comment type="caution">
    <text evidence="1">The sequence shown here is derived from an EMBL/GenBank/DDBJ whole genome shotgun (WGS) entry which is preliminary data.</text>
</comment>
<reference evidence="1 2" key="1">
    <citation type="submission" date="2015-12" db="EMBL/GenBank/DDBJ databases">
        <title>The genome of Folsomia candida.</title>
        <authorList>
            <person name="Faddeeva A."/>
            <person name="Derks M.F."/>
            <person name="Anvar Y."/>
            <person name="Smit S."/>
            <person name="Van Straalen N."/>
            <person name="Roelofs D."/>
        </authorList>
    </citation>
    <scope>NUCLEOTIDE SEQUENCE [LARGE SCALE GENOMIC DNA]</scope>
    <source>
        <strain evidence="1 2">VU population</strain>
        <tissue evidence="1">Whole body</tissue>
    </source>
</reference>
<evidence type="ECO:0000313" key="1">
    <source>
        <dbReference type="EMBL" id="OXA64536.1"/>
    </source>
</evidence>
<dbReference type="Proteomes" id="UP000198287">
    <property type="component" value="Unassembled WGS sequence"/>
</dbReference>
<evidence type="ECO:0000313" key="2">
    <source>
        <dbReference type="Proteomes" id="UP000198287"/>
    </source>
</evidence>
<protein>
    <submittedName>
        <fullName evidence="1">Protein giant-lens</fullName>
    </submittedName>
</protein>
<keyword evidence="2" id="KW-1185">Reference proteome</keyword>
<organism evidence="1 2">
    <name type="scientific">Folsomia candida</name>
    <name type="common">Springtail</name>
    <dbReference type="NCBI Taxonomy" id="158441"/>
    <lineage>
        <taxon>Eukaryota</taxon>
        <taxon>Metazoa</taxon>
        <taxon>Ecdysozoa</taxon>
        <taxon>Arthropoda</taxon>
        <taxon>Hexapoda</taxon>
        <taxon>Collembola</taxon>
        <taxon>Entomobryomorpha</taxon>
        <taxon>Isotomoidea</taxon>
        <taxon>Isotomidae</taxon>
        <taxon>Proisotominae</taxon>
        <taxon>Folsomia</taxon>
    </lineage>
</organism>
<dbReference type="Pfam" id="PF11581">
    <property type="entry name" value="Argos"/>
    <property type="match status" value="1"/>
</dbReference>
<dbReference type="Gene3D" id="2.20.20.160">
    <property type="match status" value="1"/>
</dbReference>
<dbReference type="AlphaFoldDB" id="A0A226F6Q3"/>
<dbReference type="Gene3D" id="2.20.20.150">
    <property type="match status" value="1"/>
</dbReference>
<dbReference type="InterPro" id="IPR021633">
    <property type="entry name" value="Argos"/>
</dbReference>
<proteinExistence type="predicted"/>
<dbReference type="OrthoDB" id="8177523at2759"/>
<gene>
    <name evidence="1" type="ORF">Fcan01_02422</name>
</gene>
<sequence length="165" mass="18970">MPPSAQLPPIQMMVTLLAIRLDFIRSLIFQICEPVRKLPKCRYFRDITWVLTTKNDTLVNQVVNCICPKDSVAYMIKRQAFTESDDSVGFRYSFACSPPTRVLCQRKEPCRLFSVKRRSSFTEVNTSVLCHCPRGFECPSHHTDSTVIPGKFYDLLTRTFSGYCV</sequence>
<name>A0A226F6Q3_FOLCA</name>
<dbReference type="STRING" id="158441.A0A226F6Q3"/>
<dbReference type="OMA" id="FQICEPV"/>